<dbReference type="InterPro" id="IPR050491">
    <property type="entry name" value="AmpC-like"/>
</dbReference>
<sequence>MKNIGNYSFFVLLLQFSFLLAEAQGNRPVYDRAMKEIQQLFNERQPDRIYEQASNSYKTRMPKEKFTLGMKKFVAKTGQMQSFSFVDTAANGYNYAIKFENSDQLFSILLDEEKKIIRMNFKEIPFVAKEKDYKVASSNPMKDSLDLWVEKFVRPYIQKENAAGIILAIIEGNKERKYSYGTTDKTIQALPASSESIFEIGSVTKVFTSLLLAKEVLEGKMTLNDPVNQYLPDSIPPLSYQNKTISLMQLSNHTSGLPRLPENIFSGNVIIEDPYRHYTSDSLFHYLKNYKVVAQPGSRFSYSNLRAGLLGVILERQNSKTFAQLLNENIFLALGMSKTSLKDVGVIQGYDERGKASSNWHLGPLSGSGAIWSTLDDMIIFMKAQLGSKNNLANAIELSHKETFSAAEQTMGLGWRIEKLENQQIFYHSGGTGGFRSFVAFNDKQQKAIVILSNTAVDVTNIGFSILEQALND</sequence>
<reference evidence="4 5" key="1">
    <citation type="submission" date="2024-06" db="EMBL/GenBank/DDBJ databases">
        <title>Soil Sphingobacterium thalpophilum.</title>
        <authorList>
            <person name="Yang J."/>
            <person name="Li J."/>
        </authorList>
    </citation>
    <scope>NUCLEOTIDE SEQUENCE [LARGE SCALE GENOMIC DNA]</scope>
    <source>
        <strain evidence="4 5">22g91tb</strain>
    </source>
</reference>
<dbReference type="PANTHER" id="PTHR46825:SF8">
    <property type="entry name" value="BETA-LACTAMASE-RELATED"/>
    <property type="match status" value="1"/>
</dbReference>
<dbReference type="Pfam" id="PF13026">
    <property type="entry name" value="DUF3887"/>
    <property type="match status" value="1"/>
</dbReference>
<dbReference type="Gene3D" id="3.40.710.10">
    <property type="entry name" value="DD-peptidase/beta-lactamase superfamily"/>
    <property type="match status" value="1"/>
</dbReference>
<keyword evidence="4" id="KW-0378">Hydrolase</keyword>
<name>A0ABV4HBI1_9SPHI</name>
<dbReference type="InterPro" id="IPR012338">
    <property type="entry name" value="Beta-lactam/transpept-like"/>
</dbReference>
<evidence type="ECO:0000256" key="1">
    <source>
        <dbReference type="SAM" id="SignalP"/>
    </source>
</evidence>
<evidence type="ECO:0000259" key="3">
    <source>
        <dbReference type="Pfam" id="PF13026"/>
    </source>
</evidence>
<comment type="caution">
    <text evidence="4">The sequence shown here is derived from an EMBL/GenBank/DDBJ whole genome shotgun (WGS) entry which is preliminary data.</text>
</comment>
<dbReference type="RefSeq" id="WP_370481939.1">
    <property type="nucleotide sequence ID" value="NZ_JBEOQA010000001.1"/>
</dbReference>
<evidence type="ECO:0000259" key="2">
    <source>
        <dbReference type="Pfam" id="PF00144"/>
    </source>
</evidence>
<evidence type="ECO:0000313" key="4">
    <source>
        <dbReference type="EMBL" id="MEZ0451856.1"/>
    </source>
</evidence>
<accession>A0ABV4HBI1</accession>
<dbReference type="Proteomes" id="UP001566204">
    <property type="component" value="Unassembled WGS sequence"/>
</dbReference>
<feature type="domain" description="DUF3887" evidence="3">
    <location>
        <begin position="36"/>
        <end position="118"/>
    </location>
</feature>
<evidence type="ECO:0000313" key="5">
    <source>
        <dbReference type="Proteomes" id="UP001566204"/>
    </source>
</evidence>
<protein>
    <submittedName>
        <fullName evidence="4">Serine hydrolase</fullName>
    </submittedName>
</protein>
<organism evidence="4 5">
    <name type="scientific">Sphingobacterium thalpophilum</name>
    <dbReference type="NCBI Taxonomy" id="259"/>
    <lineage>
        <taxon>Bacteria</taxon>
        <taxon>Pseudomonadati</taxon>
        <taxon>Bacteroidota</taxon>
        <taxon>Sphingobacteriia</taxon>
        <taxon>Sphingobacteriales</taxon>
        <taxon>Sphingobacteriaceae</taxon>
        <taxon>Sphingobacterium</taxon>
    </lineage>
</organism>
<dbReference type="Gene3D" id="3.10.450.590">
    <property type="match status" value="1"/>
</dbReference>
<feature type="signal peptide" evidence="1">
    <location>
        <begin position="1"/>
        <end position="23"/>
    </location>
</feature>
<dbReference type="GO" id="GO:0016787">
    <property type="term" value="F:hydrolase activity"/>
    <property type="evidence" value="ECO:0007669"/>
    <property type="project" value="UniProtKB-KW"/>
</dbReference>
<keyword evidence="1" id="KW-0732">Signal</keyword>
<dbReference type="SUPFAM" id="SSF56601">
    <property type="entry name" value="beta-lactamase/transpeptidase-like"/>
    <property type="match status" value="1"/>
</dbReference>
<keyword evidence="5" id="KW-1185">Reference proteome</keyword>
<feature type="chain" id="PRO_5047301706" evidence="1">
    <location>
        <begin position="24"/>
        <end position="473"/>
    </location>
</feature>
<dbReference type="Pfam" id="PF00144">
    <property type="entry name" value="Beta-lactamase"/>
    <property type="match status" value="1"/>
</dbReference>
<feature type="domain" description="Beta-lactamase-related" evidence="2">
    <location>
        <begin position="150"/>
        <end position="457"/>
    </location>
</feature>
<dbReference type="InterPro" id="IPR001466">
    <property type="entry name" value="Beta-lactam-related"/>
</dbReference>
<dbReference type="EMBL" id="JBEOQB010000002">
    <property type="protein sequence ID" value="MEZ0451856.1"/>
    <property type="molecule type" value="Genomic_DNA"/>
</dbReference>
<gene>
    <name evidence="4" type="ORF">ABTW24_09635</name>
</gene>
<proteinExistence type="predicted"/>
<dbReference type="PANTHER" id="PTHR46825">
    <property type="entry name" value="D-ALANYL-D-ALANINE-CARBOXYPEPTIDASE/ENDOPEPTIDASE AMPH"/>
    <property type="match status" value="1"/>
</dbReference>
<dbReference type="InterPro" id="IPR024981">
    <property type="entry name" value="DUF3887"/>
</dbReference>